<dbReference type="InterPro" id="IPR050482">
    <property type="entry name" value="Sensor_HK_TwoCompSys"/>
</dbReference>
<dbReference type="AlphaFoldDB" id="A0A5B8U4R5"/>
<protein>
    <recommendedName>
        <fullName evidence="2">histidine kinase</fullName>
        <ecNumber evidence="2">2.7.13.3</ecNumber>
    </recommendedName>
</protein>
<name>A0A5B8U4R5_9ACTN</name>
<evidence type="ECO:0000256" key="8">
    <source>
        <dbReference type="ARBA" id="ARBA00023012"/>
    </source>
</evidence>
<sequence length="412" mass="43501">MLRRILTLPMTATPWVDLTYLTLGLVSGCASLTLVFAGPVTGVLLLITLVGFVKLYADAWVVRWWANLERRRGALAGVPIPLSRRTWQGRNLPARLAAALRDPMLWRELVWAVVLFAFGLGAFCVGVIAWSVALALITAPAWAWSVSGGVDFGAFTADRTWEQIAIGVLAGPPAVVAAAWTVRGCALAEALLAQALLRGDEQERITELQVSRAGAVDAAAVELRRIERDLHDGAQARLVALAMDLGLARERLDSDPDGAARLLEGAHEDAKTALVELRDLARGIHPAILADRGLDAAVSALAARCPVPCTVAMDVPQRLPAAVESAAYFTVAEALTNVAKHSGAHRCEVAGTLAGGRLVVEVRDDGRGDADARRGTGIAGLRGRVEALDGRLTVTGAPGRGTVLRAELPCAS</sequence>
<feature type="transmembrane region" description="Helical" evidence="9">
    <location>
        <begin position="12"/>
        <end position="37"/>
    </location>
</feature>
<dbReference type="SMART" id="SM00387">
    <property type="entry name" value="HATPase_c"/>
    <property type="match status" value="1"/>
</dbReference>
<dbReference type="Gene3D" id="3.30.565.10">
    <property type="entry name" value="Histidine kinase-like ATPase, C-terminal domain"/>
    <property type="match status" value="1"/>
</dbReference>
<dbReference type="PANTHER" id="PTHR24421">
    <property type="entry name" value="NITRATE/NITRITE SENSOR PROTEIN NARX-RELATED"/>
    <property type="match status" value="1"/>
</dbReference>
<dbReference type="Pfam" id="PF02518">
    <property type="entry name" value="HATPase_c"/>
    <property type="match status" value="1"/>
</dbReference>
<evidence type="ECO:0000256" key="6">
    <source>
        <dbReference type="ARBA" id="ARBA00022777"/>
    </source>
</evidence>
<dbReference type="SUPFAM" id="SSF55874">
    <property type="entry name" value="ATPase domain of HSP90 chaperone/DNA topoisomerase II/histidine kinase"/>
    <property type="match status" value="1"/>
</dbReference>
<keyword evidence="9" id="KW-0472">Membrane</keyword>
<keyword evidence="12" id="KW-1185">Reference proteome</keyword>
<dbReference type="GO" id="GO:0016020">
    <property type="term" value="C:membrane"/>
    <property type="evidence" value="ECO:0007669"/>
    <property type="project" value="InterPro"/>
</dbReference>
<evidence type="ECO:0000256" key="5">
    <source>
        <dbReference type="ARBA" id="ARBA00022741"/>
    </source>
</evidence>
<evidence type="ECO:0000313" key="12">
    <source>
        <dbReference type="Proteomes" id="UP000321805"/>
    </source>
</evidence>
<evidence type="ECO:0000256" key="7">
    <source>
        <dbReference type="ARBA" id="ARBA00022840"/>
    </source>
</evidence>
<keyword evidence="7" id="KW-0067">ATP-binding</keyword>
<dbReference type="Pfam" id="PF13796">
    <property type="entry name" value="Sensor"/>
    <property type="match status" value="1"/>
</dbReference>
<evidence type="ECO:0000259" key="10">
    <source>
        <dbReference type="SMART" id="SM00387"/>
    </source>
</evidence>
<dbReference type="CDD" id="cd16917">
    <property type="entry name" value="HATPase_UhpB-NarQ-NarX-like"/>
    <property type="match status" value="1"/>
</dbReference>
<dbReference type="RefSeq" id="WP_146918332.1">
    <property type="nucleotide sequence ID" value="NZ_CP042430.1"/>
</dbReference>
<feature type="domain" description="Histidine kinase/HSP90-like ATPase" evidence="10">
    <location>
        <begin position="322"/>
        <end position="412"/>
    </location>
</feature>
<dbReference type="GO" id="GO:0005524">
    <property type="term" value="F:ATP binding"/>
    <property type="evidence" value="ECO:0007669"/>
    <property type="project" value="UniProtKB-KW"/>
</dbReference>
<dbReference type="PROSITE" id="PS51257">
    <property type="entry name" value="PROKAR_LIPOPROTEIN"/>
    <property type="match status" value="1"/>
</dbReference>
<dbReference type="GO" id="GO:0046983">
    <property type="term" value="F:protein dimerization activity"/>
    <property type="evidence" value="ECO:0007669"/>
    <property type="project" value="InterPro"/>
</dbReference>
<accession>A0A5B8U4R5</accession>
<dbReference type="Proteomes" id="UP000321805">
    <property type="component" value="Chromosome"/>
</dbReference>
<dbReference type="GO" id="GO:0000155">
    <property type="term" value="F:phosphorelay sensor kinase activity"/>
    <property type="evidence" value="ECO:0007669"/>
    <property type="project" value="InterPro"/>
</dbReference>
<comment type="catalytic activity">
    <reaction evidence="1">
        <text>ATP + protein L-histidine = ADP + protein N-phospho-L-histidine.</text>
        <dbReference type="EC" id="2.7.13.3"/>
    </reaction>
</comment>
<dbReference type="KEGG" id="bsol:FSW04_08685"/>
<dbReference type="OrthoDB" id="5242012at2"/>
<gene>
    <name evidence="11" type="ORF">FSW04_08685</name>
</gene>
<dbReference type="Pfam" id="PF07730">
    <property type="entry name" value="HisKA_3"/>
    <property type="match status" value="1"/>
</dbReference>
<proteinExistence type="predicted"/>
<keyword evidence="9" id="KW-0812">Transmembrane</keyword>
<dbReference type="InterPro" id="IPR036890">
    <property type="entry name" value="HATPase_C_sf"/>
</dbReference>
<reference evidence="11 12" key="1">
    <citation type="journal article" date="2018" name="J. Microbiol.">
        <title>Baekduia soli gen. nov., sp. nov., a novel bacterium isolated from the soil of Baekdu Mountain and proposal of a novel family name, Baekduiaceae fam. nov.</title>
        <authorList>
            <person name="An D.S."/>
            <person name="Siddiqi M.Z."/>
            <person name="Kim K.H."/>
            <person name="Yu H.S."/>
            <person name="Im W.T."/>
        </authorList>
    </citation>
    <scope>NUCLEOTIDE SEQUENCE [LARGE SCALE GENOMIC DNA]</scope>
    <source>
        <strain evidence="11 12">BR7-21</strain>
    </source>
</reference>
<dbReference type="PANTHER" id="PTHR24421:SF10">
    <property type="entry name" value="NITRATE_NITRITE SENSOR PROTEIN NARQ"/>
    <property type="match status" value="1"/>
</dbReference>
<dbReference type="EMBL" id="CP042430">
    <property type="protein sequence ID" value="QEC47642.1"/>
    <property type="molecule type" value="Genomic_DNA"/>
</dbReference>
<feature type="transmembrane region" description="Helical" evidence="9">
    <location>
        <begin position="109"/>
        <end position="137"/>
    </location>
</feature>
<organism evidence="11 12">
    <name type="scientific">Baekduia soli</name>
    <dbReference type="NCBI Taxonomy" id="496014"/>
    <lineage>
        <taxon>Bacteria</taxon>
        <taxon>Bacillati</taxon>
        <taxon>Actinomycetota</taxon>
        <taxon>Thermoleophilia</taxon>
        <taxon>Solirubrobacterales</taxon>
        <taxon>Baekduiaceae</taxon>
        <taxon>Baekduia</taxon>
    </lineage>
</organism>
<evidence type="ECO:0000313" key="11">
    <source>
        <dbReference type="EMBL" id="QEC47642.1"/>
    </source>
</evidence>
<dbReference type="InterPro" id="IPR025828">
    <property type="entry name" value="Put_sensor_dom"/>
</dbReference>
<dbReference type="InterPro" id="IPR011712">
    <property type="entry name" value="Sig_transdc_His_kin_sub3_dim/P"/>
</dbReference>
<feature type="transmembrane region" description="Helical" evidence="9">
    <location>
        <begin position="43"/>
        <end position="62"/>
    </location>
</feature>
<keyword evidence="6 11" id="KW-0418">Kinase</keyword>
<evidence type="ECO:0000256" key="4">
    <source>
        <dbReference type="ARBA" id="ARBA00022679"/>
    </source>
</evidence>
<keyword evidence="8" id="KW-0902">Two-component regulatory system</keyword>
<evidence type="ECO:0000256" key="9">
    <source>
        <dbReference type="SAM" id="Phobius"/>
    </source>
</evidence>
<dbReference type="Gene3D" id="1.20.5.1930">
    <property type="match status" value="1"/>
</dbReference>
<evidence type="ECO:0000256" key="2">
    <source>
        <dbReference type="ARBA" id="ARBA00012438"/>
    </source>
</evidence>
<keyword evidence="4" id="KW-0808">Transferase</keyword>
<keyword evidence="9" id="KW-1133">Transmembrane helix</keyword>
<dbReference type="EC" id="2.7.13.3" evidence="2"/>
<evidence type="ECO:0000256" key="3">
    <source>
        <dbReference type="ARBA" id="ARBA00022553"/>
    </source>
</evidence>
<keyword evidence="5" id="KW-0547">Nucleotide-binding</keyword>
<evidence type="ECO:0000256" key="1">
    <source>
        <dbReference type="ARBA" id="ARBA00000085"/>
    </source>
</evidence>
<dbReference type="InterPro" id="IPR003594">
    <property type="entry name" value="HATPase_dom"/>
</dbReference>
<keyword evidence="3" id="KW-0597">Phosphoprotein</keyword>